<dbReference type="OrthoDB" id="447290at2759"/>
<dbReference type="GO" id="GO:0003723">
    <property type="term" value="F:RNA binding"/>
    <property type="evidence" value="ECO:0007669"/>
    <property type="project" value="InterPro"/>
</dbReference>
<feature type="region of interest" description="Disordered" evidence="1">
    <location>
        <begin position="115"/>
        <end position="151"/>
    </location>
</feature>
<dbReference type="Gene3D" id="3.30.2350.20">
    <property type="entry name" value="TruD, catalytic domain"/>
    <property type="match status" value="2"/>
</dbReference>
<reference evidence="2 3" key="1">
    <citation type="journal article" date="2013" name="PLoS ONE">
        <title>Predicting the Proteins of Angomonas deanei, Strigomonas culicis and Their Respective Endosymbionts Reveals New Aspects of the Trypanosomatidae Family.</title>
        <authorList>
            <person name="Motta M.C."/>
            <person name="Martins A.C."/>
            <person name="de Souza S.S."/>
            <person name="Catta-Preta C.M."/>
            <person name="Silva R."/>
            <person name="Klein C.C."/>
            <person name="de Almeida L.G."/>
            <person name="de Lima Cunha O."/>
            <person name="Ciapina L.P."/>
            <person name="Brocchi M."/>
            <person name="Colabardini A.C."/>
            <person name="de Araujo Lima B."/>
            <person name="Machado C.R."/>
            <person name="de Almeida Soares C.M."/>
            <person name="Probst C.M."/>
            <person name="de Menezes C.B."/>
            <person name="Thompson C.E."/>
            <person name="Bartholomeu D.C."/>
            <person name="Gradia D.F."/>
            <person name="Pavoni D.P."/>
            <person name="Grisard E.C."/>
            <person name="Fantinatti-Garboggini F."/>
            <person name="Marchini F.K."/>
            <person name="Rodrigues-Luiz G.F."/>
            <person name="Wagner G."/>
            <person name="Goldman G.H."/>
            <person name="Fietto J.L."/>
            <person name="Elias M.C."/>
            <person name="Goldman M.H."/>
            <person name="Sagot M.F."/>
            <person name="Pereira M."/>
            <person name="Stoco P.H."/>
            <person name="de Mendonca-Neto R.P."/>
            <person name="Teixeira S.M."/>
            <person name="Maciel T.E."/>
            <person name="de Oliveira Mendes T.A."/>
            <person name="Urmenyi T.P."/>
            <person name="de Souza W."/>
            <person name="Schenkman S."/>
            <person name="de Vasconcelos A.T."/>
        </authorList>
    </citation>
    <scope>NUCLEOTIDE SEQUENCE [LARGE SCALE GENOMIC DNA]</scope>
</reference>
<organism evidence="2 3">
    <name type="scientific">Strigomonas culicis</name>
    <dbReference type="NCBI Taxonomy" id="28005"/>
    <lineage>
        <taxon>Eukaryota</taxon>
        <taxon>Discoba</taxon>
        <taxon>Euglenozoa</taxon>
        <taxon>Kinetoplastea</taxon>
        <taxon>Metakinetoplastina</taxon>
        <taxon>Trypanosomatida</taxon>
        <taxon>Trypanosomatidae</taxon>
        <taxon>Strigomonadinae</taxon>
        <taxon>Strigomonas</taxon>
    </lineage>
</organism>
<feature type="region of interest" description="Disordered" evidence="1">
    <location>
        <begin position="23"/>
        <end position="80"/>
    </location>
</feature>
<sequence length="1023" mass="113175">MLRRHGHRSPVLRSRVFPSPLTVQRNSLMGLTRPSRQDAASDARRGNSGHSNPSRDPAGLSSDPLSTGTPSTAPRTTISSPEAPFVWRQHLSKEQLLRIDYVMYSLRKYPVVGTRARQAAPPSTHTSNSKESSSLKAEVKTSPPRTKKKRRQEVLQALSKHRQLQQTRAPAATPARHQFTGDVAPEQIHPLHPLSDVLVYERRLLAQQPPADAEAERTARQREEARCEADAALLVHPHDLFANEEMVFQRFGMHTAGTTSADGTANPVDGSQEGFHGLFRQRWQDFCVTEMEVCLDEGPRPAGAAPTPSPVPLRKRRNRTVMCSDAVQLPGARCVPRTYDYAVPDLPDYFYHTGGTTHAAAATEEETDAPDASFFEVNTSDRVKAMLSEVEADLLRYQKTPPALCEATAAPPVGAEAPAGPPPTRTQQLLASLATLEAREARLRAIAEDHPDITTAGLRCLLAPGAAAAAPAADGDADGAPRRRRDYYLQCTLHKQHVAHGTAVSVLSQTLRLHPSDISFAGIKDFLGDTVQRVRLKNVSPQAALEANRQLTHKLHFDHGHGAAAAAAETAEAAPGDADDAFEPTTPTRKKLYGHVSLSNFCYETAPLFPGDLYGNFFDVVLRDVTAPVAHVEERLAAFVRDGFPNYYGCQRFSWFAGGEDAAVALLHHNFLVFAFRFLNFTSEDFSLRELLQRPWLYPHPVQDAYRRHVVRRLRQVGIEPPDLDVHPFLSCPSLHDPLTSHAADGAGARPLNVRQQLIVWQLQEAYFDLEPQSRRLTAQRQSSYLWNQVLTLRNHHFSTAGGGEVLVGDLVLPAAWRRLQGRSVQDRQRVDLGGDAGGGEAPLARASNCVLVTEANRHRFTIEDVVHPGFSFGDHALPHNVVGRYYEQVCNKYHLSWSRPTGDGPEAARDRQGRVLKEFYEPPRPIRRFPQQLTYRYDTAAHTLQLHFALERGCYANVAVTELLRLQQCAGSEVVRRLPVPGGATAWRALHGGVDRGYVEAVQDIYKDFEDGVGFVGGRRSE</sequence>
<proteinExistence type="predicted"/>
<evidence type="ECO:0000256" key="1">
    <source>
        <dbReference type="SAM" id="MobiDB-lite"/>
    </source>
</evidence>
<protein>
    <submittedName>
        <fullName evidence="2">Pseudouridylate synthase</fullName>
    </submittedName>
</protein>
<feature type="compositionally biased region" description="Low complexity" evidence="1">
    <location>
        <begin position="123"/>
        <end position="144"/>
    </location>
</feature>
<dbReference type="InterPro" id="IPR020103">
    <property type="entry name" value="PsdUridine_synth_cat_dom_sf"/>
</dbReference>
<keyword evidence="3" id="KW-1185">Reference proteome</keyword>
<evidence type="ECO:0000313" key="2">
    <source>
        <dbReference type="EMBL" id="EPY20379.1"/>
    </source>
</evidence>
<comment type="caution">
    <text evidence="2">The sequence shown here is derived from an EMBL/GenBank/DDBJ whole genome shotgun (WGS) entry which is preliminary data.</text>
</comment>
<dbReference type="EMBL" id="ATMH01009022">
    <property type="protein sequence ID" value="EPY20379.1"/>
    <property type="molecule type" value="Genomic_DNA"/>
</dbReference>
<dbReference type="GO" id="GO:0001522">
    <property type="term" value="P:pseudouridine synthesis"/>
    <property type="evidence" value="ECO:0007669"/>
    <property type="project" value="InterPro"/>
</dbReference>
<name>S9TUZ0_9TRYP</name>
<feature type="non-terminal residue" evidence="2">
    <location>
        <position position="1023"/>
    </location>
</feature>
<dbReference type="SUPFAM" id="SSF55120">
    <property type="entry name" value="Pseudouridine synthase"/>
    <property type="match status" value="1"/>
</dbReference>
<feature type="compositionally biased region" description="Polar residues" evidence="1">
    <location>
        <begin position="63"/>
        <end position="80"/>
    </location>
</feature>
<dbReference type="GO" id="GO:0009982">
    <property type="term" value="F:pseudouridine synthase activity"/>
    <property type="evidence" value="ECO:0007669"/>
    <property type="project" value="InterPro"/>
</dbReference>
<accession>S9TUZ0</accession>
<dbReference type="Pfam" id="PF01142">
    <property type="entry name" value="TruD"/>
    <property type="match status" value="1"/>
</dbReference>
<gene>
    <name evidence="2" type="ORF">STCU_09022</name>
</gene>
<dbReference type="InterPro" id="IPR042214">
    <property type="entry name" value="TruD_catalytic"/>
</dbReference>
<evidence type="ECO:0000313" key="3">
    <source>
        <dbReference type="Proteomes" id="UP000015354"/>
    </source>
</evidence>
<feature type="compositionally biased region" description="Basic and acidic residues" evidence="1">
    <location>
        <begin position="35"/>
        <end position="45"/>
    </location>
</feature>
<dbReference type="Proteomes" id="UP000015354">
    <property type="component" value="Unassembled WGS sequence"/>
</dbReference>
<dbReference type="AlphaFoldDB" id="S9TUZ0"/>
<dbReference type="PANTHER" id="PTHR13326">
    <property type="entry name" value="TRNA PSEUDOURIDINE SYNTHASE D"/>
    <property type="match status" value="1"/>
</dbReference>
<dbReference type="InterPro" id="IPR001656">
    <property type="entry name" value="PsdUridine_synth_TruD"/>
</dbReference>
<dbReference type="GO" id="GO:0005634">
    <property type="term" value="C:nucleus"/>
    <property type="evidence" value="ECO:0007669"/>
    <property type="project" value="TreeGrafter"/>
</dbReference>
<dbReference type="PANTHER" id="PTHR13326:SF19">
    <property type="entry name" value="PSEUDOURIDINE SYNTHASE, PUTATIVE-RELATED"/>
    <property type="match status" value="1"/>
</dbReference>